<evidence type="ECO:0000256" key="9">
    <source>
        <dbReference type="ARBA" id="ARBA00022676"/>
    </source>
</evidence>
<evidence type="ECO:0000259" key="18">
    <source>
        <dbReference type="Pfam" id="PF14699"/>
    </source>
</evidence>
<keyword evidence="8" id="KW-0963">Cytoplasm</keyword>
<comment type="catalytic activity">
    <reaction evidence="1">
        <text>Transfers a segment of a (1-&gt;4)-alpha-D-glucan to a new position in an acceptor, which may be glucose or a (1-&gt;4)-alpha-D-glucan.</text>
        <dbReference type="EC" id="2.4.1.25"/>
    </reaction>
</comment>
<feature type="domain" description="Glycogen debranching enzyme central" evidence="20">
    <location>
        <begin position="707"/>
        <end position="972"/>
    </location>
</feature>
<dbReference type="Proteomes" id="UP000663872">
    <property type="component" value="Unassembled WGS sequence"/>
</dbReference>
<evidence type="ECO:0000256" key="1">
    <source>
        <dbReference type="ARBA" id="ARBA00000439"/>
    </source>
</evidence>
<comment type="function">
    <text evidence="3">Multifunctional enzyme acting as 1,4-alpha-D-glucan:1,4-alpha-D-glucan 4-alpha-D-glycosyltransferase and amylo-1,6-glucosidase in glycogen degradation.</text>
</comment>
<dbReference type="GO" id="GO:0005978">
    <property type="term" value="P:glycogen biosynthetic process"/>
    <property type="evidence" value="ECO:0007669"/>
    <property type="project" value="UniProtKB-KW"/>
</dbReference>
<organism evidence="21 22">
    <name type="scientific">Rotaria socialis</name>
    <dbReference type="NCBI Taxonomy" id="392032"/>
    <lineage>
        <taxon>Eukaryota</taxon>
        <taxon>Metazoa</taxon>
        <taxon>Spiralia</taxon>
        <taxon>Gnathifera</taxon>
        <taxon>Rotifera</taxon>
        <taxon>Eurotatoria</taxon>
        <taxon>Bdelloidea</taxon>
        <taxon>Philodinida</taxon>
        <taxon>Philodinidae</taxon>
        <taxon>Rotaria</taxon>
    </lineage>
</organism>
<dbReference type="InterPro" id="IPR008928">
    <property type="entry name" value="6-hairpin_glycosidase_sf"/>
</dbReference>
<dbReference type="InterPro" id="IPR032792">
    <property type="entry name" value="AGL_glucanoTrfase"/>
</dbReference>
<evidence type="ECO:0000256" key="16">
    <source>
        <dbReference type="ARBA" id="ARBA00031477"/>
    </source>
</evidence>
<evidence type="ECO:0000256" key="10">
    <source>
        <dbReference type="ARBA" id="ARBA00022679"/>
    </source>
</evidence>
<dbReference type="GO" id="GO:0005737">
    <property type="term" value="C:cytoplasm"/>
    <property type="evidence" value="ECO:0007669"/>
    <property type="project" value="UniProtKB-SubCell"/>
</dbReference>
<evidence type="ECO:0000256" key="7">
    <source>
        <dbReference type="ARBA" id="ARBA00020723"/>
    </source>
</evidence>
<keyword evidence="10" id="KW-0808">Transferase</keyword>
<keyword evidence="12" id="KW-0320">Glycogen biosynthesis</keyword>
<dbReference type="SUPFAM" id="SSF51445">
    <property type="entry name" value="(Trans)glycosidases"/>
    <property type="match status" value="1"/>
</dbReference>
<evidence type="ECO:0000256" key="12">
    <source>
        <dbReference type="ARBA" id="ARBA00023056"/>
    </source>
</evidence>
<keyword evidence="14" id="KW-0326">Glycosidase</keyword>
<feature type="domain" description="Glycogen debranching enzyme glucanotransferase" evidence="19">
    <location>
        <begin position="131"/>
        <end position="564"/>
    </location>
</feature>
<dbReference type="EC" id="3.2.1.33" evidence="6"/>
<accession>A0A818F0N2</accession>
<keyword evidence="11" id="KW-0378">Hydrolase</keyword>
<dbReference type="Gene3D" id="3.20.20.80">
    <property type="entry name" value="Glycosidases"/>
    <property type="match status" value="2"/>
</dbReference>
<dbReference type="PANTHER" id="PTHR10569:SF2">
    <property type="entry name" value="GLYCOGEN DEBRANCHING ENZYME"/>
    <property type="match status" value="1"/>
</dbReference>
<feature type="domain" description="Eukaryotic glycogen debranching enzyme N-terminal" evidence="18">
    <location>
        <begin position="36"/>
        <end position="122"/>
    </location>
</feature>
<dbReference type="EMBL" id="CAJNYT010002401">
    <property type="protein sequence ID" value="CAF3467147.1"/>
    <property type="molecule type" value="Genomic_DNA"/>
</dbReference>
<dbReference type="NCBIfam" id="TIGR01531">
    <property type="entry name" value="glyc_debranch"/>
    <property type="match status" value="1"/>
</dbReference>
<evidence type="ECO:0000259" key="19">
    <source>
        <dbReference type="Pfam" id="PF14701"/>
    </source>
</evidence>
<dbReference type="InterPro" id="IPR010401">
    <property type="entry name" value="AGL/Gdb1"/>
</dbReference>
<evidence type="ECO:0000256" key="11">
    <source>
        <dbReference type="ARBA" id="ARBA00022801"/>
    </source>
</evidence>
<dbReference type="InterPro" id="IPR006421">
    <property type="entry name" value="Glycogen_debranch_met"/>
</dbReference>
<evidence type="ECO:0000256" key="2">
    <source>
        <dbReference type="ARBA" id="ARBA00000927"/>
    </source>
</evidence>
<protein>
    <recommendedName>
        <fullName evidence="7">Glycogen debranching enzyme</fullName>
        <ecNumber evidence="5">2.4.1.25</ecNumber>
        <ecNumber evidence="6">3.2.1.33</ecNumber>
    </recommendedName>
    <alternativeName>
        <fullName evidence="16">Glycogen debrancher</fullName>
    </alternativeName>
</protein>
<dbReference type="SUPFAM" id="SSF48208">
    <property type="entry name" value="Six-hairpin glycosidases"/>
    <property type="match status" value="1"/>
</dbReference>
<evidence type="ECO:0000256" key="14">
    <source>
        <dbReference type="ARBA" id="ARBA00023295"/>
    </source>
</evidence>
<dbReference type="InterPro" id="IPR029436">
    <property type="entry name" value="AGL_euk_N"/>
</dbReference>
<evidence type="ECO:0000256" key="6">
    <source>
        <dbReference type="ARBA" id="ARBA00012778"/>
    </source>
</evidence>
<evidence type="ECO:0000256" key="3">
    <source>
        <dbReference type="ARBA" id="ARBA00003530"/>
    </source>
</evidence>
<evidence type="ECO:0000256" key="5">
    <source>
        <dbReference type="ARBA" id="ARBA00012560"/>
    </source>
</evidence>
<keyword evidence="13" id="KW-0511">Multifunctional enzyme</keyword>
<evidence type="ECO:0000256" key="8">
    <source>
        <dbReference type="ARBA" id="ARBA00022490"/>
    </source>
</evidence>
<dbReference type="EC" id="2.4.1.25" evidence="5"/>
<dbReference type="Pfam" id="PF06202">
    <property type="entry name" value="GDE_C"/>
    <property type="match status" value="1"/>
</dbReference>
<dbReference type="Pfam" id="PF14701">
    <property type="entry name" value="hDGE_amylase"/>
    <property type="match status" value="1"/>
</dbReference>
<keyword evidence="9" id="KW-0328">Glycosyltransferase</keyword>
<evidence type="ECO:0000313" key="21">
    <source>
        <dbReference type="EMBL" id="CAF3467147.1"/>
    </source>
</evidence>
<dbReference type="GO" id="GO:0005980">
    <property type="term" value="P:glycogen catabolic process"/>
    <property type="evidence" value="ECO:0007669"/>
    <property type="project" value="InterPro"/>
</dbReference>
<dbReference type="Pfam" id="PF14702">
    <property type="entry name" value="hGDE_central"/>
    <property type="match status" value="1"/>
</dbReference>
<dbReference type="PANTHER" id="PTHR10569">
    <property type="entry name" value="GLYCOGEN DEBRANCHING ENZYME"/>
    <property type="match status" value="1"/>
</dbReference>
<reference evidence="21" key="1">
    <citation type="submission" date="2021-02" db="EMBL/GenBank/DDBJ databases">
        <authorList>
            <person name="Nowell W R."/>
        </authorList>
    </citation>
    <scope>NUCLEOTIDE SEQUENCE</scope>
</reference>
<evidence type="ECO:0000256" key="15">
    <source>
        <dbReference type="ARBA" id="ARBA00025780"/>
    </source>
</evidence>
<proteinExistence type="inferred from homology"/>
<dbReference type="GO" id="GO:0004134">
    <property type="term" value="F:4-alpha-glucanotransferase activity"/>
    <property type="evidence" value="ECO:0007669"/>
    <property type="project" value="UniProtKB-EC"/>
</dbReference>
<comment type="caution">
    <text evidence="21">The sequence shown here is derived from an EMBL/GenBank/DDBJ whole genome shotgun (WGS) entry which is preliminary data.</text>
</comment>
<comment type="catalytic activity">
    <reaction evidence="2">
        <text>Hydrolysis of (1-&gt;6)-alpha-D-glucosidic branch linkages in glycogen phosphorylase limit dextrin.</text>
        <dbReference type="EC" id="3.2.1.33"/>
    </reaction>
</comment>
<dbReference type="InterPro" id="IPR032790">
    <property type="entry name" value="GDE_C"/>
</dbReference>
<evidence type="ECO:0000256" key="13">
    <source>
        <dbReference type="ARBA" id="ARBA00023268"/>
    </source>
</evidence>
<dbReference type="Pfam" id="PF14699">
    <property type="entry name" value="hGDE_N"/>
    <property type="match status" value="1"/>
</dbReference>
<feature type="domain" description="Glycogen debranching enzyme C-terminal" evidence="17">
    <location>
        <begin position="1078"/>
        <end position="1544"/>
    </location>
</feature>
<gene>
    <name evidence="21" type="ORF">GRG538_LOCUS15377</name>
</gene>
<dbReference type="InterPro" id="IPR032788">
    <property type="entry name" value="AGL_central"/>
</dbReference>
<evidence type="ECO:0000259" key="17">
    <source>
        <dbReference type="Pfam" id="PF06202"/>
    </source>
</evidence>
<evidence type="ECO:0000256" key="4">
    <source>
        <dbReference type="ARBA" id="ARBA00004496"/>
    </source>
</evidence>
<dbReference type="GO" id="GO:0004135">
    <property type="term" value="F:amylo-alpha-1,6-glucosidase activity"/>
    <property type="evidence" value="ECO:0007669"/>
    <property type="project" value="UniProtKB-EC"/>
</dbReference>
<comment type="similarity">
    <text evidence="15">Belongs to the glycogen debranching enzyme family.</text>
</comment>
<sequence length="1552" mass="180545">MGGVHDEQVRILILNENEDNNEKLFRLKTGWTLQIVLSAGLSSRKIRIFTNACLNENDQFQRNNYQELKWIYPSNTKYDDSNRYVSILCCQSGSFHYYFTIDGTTSKDNLNGQGYFQVESYLLWPDGSGEVLEQDCITCQSVLSKSLGPLSEWISRLEVTHHSGYNMIHFTPVQILNCISNSSYSISDHHKLNPLFQGTYEELKLLIDNMAKQWRILSITDLVYNHAANDCELLKQHPEAAYNLINSPHLKPAVLLDSILMQFTSDISDGKLLSKGIPAEIKEHHLSIIHNYLLDEKLVEYRFWEYYVCNTNLLVEQFNKQLTLLNDCPDKSSYDNDNLIEINHGQYQRMKSFIDLDLAEKIYFYKREYLSTKQEWINEACNQLRNRLNYLNTIVCQKLNENLTRAIDNCIASCRYHFFSYDGPKYKILSLPSTPFVGNYFYYPNEEFKHPDEINHLIENDLHYQSFVMAHNGWIINDDPLRNFADEGQESYLRRDILQWSDLIKLRFGTKYEDCPSLYNYMKEYTRLIATTFHGCRLDNCHSTPLWFAQEMMDYAREINPNFYINAELSTGNITSDVRFINRIGINSILKESHRAFDPYELGQMISLVSESDPIGSFNKSRICKLLQTKPYAWFYDQTHDNPCQIERRSVEDSITRSACVAMANCSTGSNRGYDELIPHHIDVVHETRFYSKWGYQNKQINEKTAIISIKKSLNKLHMDLFQQGFTQLMVDQLSTSALLITRHNPETHKSVLLISHTSFFQPSGKWEYINSLSIEGVIDDIILEASINHPQEREPVRNFQRSKEYINGLEQTKIYFRENVLIEQSRCIRLKSPNSPDYIGFRTIEFTNEFRPGSIIALQISVLPQIRQSIINIKQMIKQFSNSTSQFNKIVKNLTLIDLERVLYRTSAEEQSDGKSFDVYIIPDYGKLNYCGLQAIITILDQIRLFNQLKHPLVLNLKQGNWLMNYISNRLKIYSNTKQLGEWYDNVFRYINSLSRLMIPIYFDLIIRNSYELLLEHGSSLMSSFIRQSSIFIRSLAQTSIQLISIVPNSRLPLLSPNLCEPRPFEEKNEQTFEIIQQIPSLATGFPYFASDIWRNSSRNTFTSLRGLLLLTGRYEEARYLILSYGGCLRHGLIPNLLADGKISRYNSRDSVWWWLYSVSNYTNIVPDGYKILSDKVSRLYPTHDSPIQPVGSHDQFLYDVIHEVLRCHLQLLSFRERGAGHSLDSNMNDEGFNNQIGVDSKTGFVFGGNRWNCGTWMDKMGSSEKASNKGHPATPRDGSAIELIALCRTTVSWLIHMNKENYYPYDSVETSSVSWLIHMNKENYYPYDSVETSSGTSGKTKLLLTDWLNRIDENFEKEFWIDESNSSQFVNRKQIYKDTINSTLQWTDYQLRPNFLIAAVIAPEMFNKTNIWLALKQVETILLGKYGIKTLDPSDYNYVGDYVNDDDSYDFKRAHGFNYHNGPEWLWLTGYYLRAKLYWSKQQNDPLIYKQTIKHIRKILSLHMDLLNSNDWNGLPELTNDDGRLCSYSCSVQAWSSATLVEALYDLIRS</sequence>
<evidence type="ECO:0000313" key="22">
    <source>
        <dbReference type="Proteomes" id="UP000663872"/>
    </source>
</evidence>
<dbReference type="InterPro" id="IPR017853">
    <property type="entry name" value="GH"/>
</dbReference>
<name>A0A818F0N2_9BILA</name>
<comment type="subcellular location">
    <subcellularLocation>
        <location evidence="4">Cytoplasm</location>
    </subcellularLocation>
</comment>
<evidence type="ECO:0000259" key="20">
    <source>
        <dbReference type="Pfam" id="PF14702"/>
    </source>
</evidence>